<feature type="repeat" description="ANK" evidence="3">
    <location>
        <begin position="68"/>
        <end position="100"/>
    </location>
</feature>
<proteinExistence type="predicted"/>
<dbReference type="PROSITE" id="PS50297">
    <property type="entry name" value="ANK_REP_REGION"/>
    <property type="match status" value="1"/>
</dbReference>
<feature type="repeat" description="ANK" evidence="3">
    <location>
        <begin position="100"/>
        <end position="132"/>
    </location>
</feature>
<dbReference type="PROSITE" id="PS50088">
    <property type="entry name" value="ANK_REPEAT"/>
    <property type="match status" value="2"/>
</dbReference>
<protein>
    <submittedName>
        <fullName evidence="5">Uncharacterized protein</fullName>
    </submittedName>
</protein>
<dbReference type="Proteomes" id="UP000217343">
    <property type="component" value="Chromosome"/>
</dbReference>
<evidence type="ECO:0000313" key="6">
    <source>
        <dbReference type="Proteomes" id="UP000217343"/>
    </source>
</evidence>
<dbReference type="InterPro" id="IPR036770">
    <property type="entry name" value="Ankyrin_rpt-contain_sf"/>
</dbReference>
<feature type="coiled-coil region" evidence="4">
    <location>
        <begin position="31"/>
        <end position="58"/>
    </location>
</feature>
<accession>A0A250JYZ4</accession>
<dbReference type="SUPFAM" id="SSF48403">
    <property type="entry name" value="Ankyrin repeat"/>
    <property type="match status" value="1"/>
</dbReference>
<dbReference type="Pfam" id="PF00023">
    <property type="entry name" value="Ank"/>
    <property type="match status" value="1"/>
</dbReference>
<dbReference type="PANTHER" id="PTHR24171:SF9">
    <property type="entry name" value="ANKYRIN REPEAT DOMAIN-CONTAINING PROTEIN 39"/>
    <property type="match status" value="1"/>
</dbReference>
<evidence type="ECO:0000256" key="1">
    <source>
        <dbReference type="ARBA" id="ARBA00022737"/>
    </source>
</evidence>
<keyword evidence="6" id="KW-1185">Reference proteome</keyword>
<evidence type="ECO:0000256" key="3">
    <source>
        <dbReference type="PROSITE-ProRule" id="PRU00023"/>
    </source>
</evidence>
<evidence type="ECO:0000313" key="5">
    <source>
        <dbReference type="EMBL" id="ATB48717.1"/>
    </source>
</evidence>
<gene>
    <name evidence="5" type="ORF">MYMAC_004347</name>
</gene>
<keyword evidence="2 3" id="KW-0040">ANK repeat</keyword>
<dbReference type="RefSeq" id="WP_095959504.1">
    <property type="nucleotide sequence ID" value="NZ_CP022203.1"/>
</dbReference>
<keyword evidence="1" id="KW-0677">Repeat</keyword>
<dbReference type="Gene3D" id="1.25.40.20">
    <property type="entry name" value="Ankyrin repeat-containing domain"/>
    <property type="match status" value="1"/>
</dbReference>
<name>A0A250JYZ4_9BACT</name>
<dbReference type="OrthoDB" id="5380029at2"/>
<organism evidence="5 6">
    <name type="scientific">Corallococcus macrosporus DSM 14697</name>
    <dbReference type="NCBI Taxonomy" id="1189310"/>
    <lineage>
        <taxon>Bacteria</taxon>
        <taxon>Pseudomonadati</taxon>
        <taxon>Myxococcota</taxon>
        <taxon>Myxococcia</taxon>
        <taxon>Myxococcales</taxon>
        <taxon>Cystobacterineae</taxon>
        <taxon>Myxococcaceae</taxon>
        <taxon>Corallococcus</taxon>
    </lineage>
</organism>
<evidence type="ECO:0000256" key="4">
    <source>
        <dbReference type="SAM" id="Coils"/>
    </source>
</evidence>
<dbReference type="AlphaFoldDB" id="A0A250JYZ4"/>
<keyword evidence="4" id="KW-0175">Coiled coil</keyword>
<dbReference type="EMBL" id="CP022203">
    <property type="protein sequence ID" value="ATB48717.1"/>
    <property type="molecule type" value="Genomic_DNA"/>
</dbReference>
<evidence type="ECO:0000256" key="2">
    <source>
        <dbReference type="ARBA" id="ARBA00023043"/>
    </source>
</evidence>
<sequence>MTEQQYELEKLLRQLDDLHYIQTYGRVELPEAEYRQRLAKAEQKNAEVVTNIRKLLATGVSLDFRTVNGHTPMMIAVPQNNVEVIQVLMAHGADIRAGSSYESPIHRAAEFGADRVVRFFIEQGISPRLKTEGGRSVLSAARASRHSKNVVPLLVEHLKQSRDQRGPPPKKVKELSEERVLQYLSGDAPAGVSPKTWEQLRAFMESVFVEEYSVTIDQLYESISEHGNTNGPLVFAIIGLIQTVSTREPKSKTLKKVSRNPFIHHGDLVVEGPLKVLSLLVTGSLTVKGKASNVQGCQLFVGGDFECDTFYTEGPVIIGGNLKASVVDASYNDYSLDVRGVLTADRLVVEKHQVLAGRFDVQERIEK</sequence>
<dbReference type="KEGG" id="mmas:MYMAC_004347"/>
<dbReference type="InterPro" id="IPR002110">
    <property type="entry name" value="Ankyrin_rpt"/>
</dbReference>
<dbReference type="PANTHER" id="PTHR24171">
    <property type="entry name" value="ANKYRIN REPEAT DOMAIN-CONTAINING PROTEIN 39-RELATED"/>
    <property type="match status" value="1"/>
</dbReference>
<dbReference type="SMART" id="SM00248">
    <property type="entry name" value="ANK"/>
    <property type="match status" value="2"/>
</dbReference>
<reference evidence="5 6" key="1">
    <citation type="submission" date="2017-06" db="EMBL/GenBank/DDBJ databases">
        <title>Sequencing and comparative analysis of myxobacterial genomes.</title>
        <authorList>
            <person name="Rupp O."/>
            <person name="Goesmann A."/>
            <person name="Sogaard-Andersen L."/>
        </authorList>
    </citation>
    <scope>NUCLEOTIDE SEQUENCE [LARGE SCALE GENOMIC DNA]</scope>
    <source>
        <strain evidence="5 6">DSM 14697</strain>
    </source>
</reference>